<feature type="region of interest" description="Disordered" evidence="5">
    <location>
        <begin position="1"/>
        <end position="21"/>
    </location>
</feature>
<feature type="domain" description="Pre-mRNA polyadenylation factor Fip1" evidence="6">
    <location>
        <begin position="45"/>
        <end position="82"/>
    </location>
</feature>
<dbReference type="AlphaFoldDB" id="A0AAD1UKE1"/>
<comment type="caution">
    <text evidence="7">The sequence shown here is derived from an EMBL/GenBank/DDBJ whole genome shotgun (WGS) entry which is preliminary data.</text>
</comment>
<organism evidence="7 8">
    <name type="scientific">Euplotes crassus</name>
    <dbReference type="NCBI Taxonomy" id="5936"/>
    <lineage>
        <taxon>Eukaryota</taxon>
        <taxon>Sar</taxon>
        <taxon>Alveolata</taxon>
        <taxon>Ciliophora</taxon>
        <taxon>Intramacronucleata</taxon>
        <taxon>Spirotrichea</taxon>
        <taxon>Hypotrichia</taxon>
        <taxon>Euplotida</taxon>
        <taxon>Euplotidae</taxon>
        <taxon>Moneuplotes</taxon>
    </lineage>
</organism>
<evidence type="ECO:0000256" key="5">
    <source>
        <dbReference type="SAM" id="MobiDB-lite"/>
    </source>
</evidence>
<dbReference type="Pfam" id="PF05182">
    <property type="entry name" value="Fip1"/>
    <property type="match status" value="1"/>
</dbReference>
<evidence type="ECO:0000256" key="4">
    <source>
        <dbReference type="ARBA" id="ARBA00023242"/>
    </source>
</evidence>
<evidence type="ECO:0000313" key="7">
    <source>
        <dbReference type="EMBL" id="CAI2368555.1"/>
    </source>
</evidence>
<dbReference type="InterPro" id="IPR044976">
    <property type="entry name" value="FIPS5/FIPS3-like"/>
</dbReference>
<dbReference type="PANTHER" id="PTHR36884">
    <property type="entry name" value="FIP1[III]-LIKE PROTEIN"/>
    <property type="match status" value="1"/>
</dbReference>
<keyword evidence="4" id="KW-0539">Nucleus</keyword>
<dbReference type="InterPro" id="IPR007854">
    <property type="entry name" value="Fip1_dom"/>
</dbReference>
<sequence>MTDSAALMTTPDYGGGNDEYKEEADEDFENFREGLLHKLPEPLLIDLDALEEKPWEKEGADINDYFNYGLDEHTFKLYQGKVRDNFSKLDREEFLKILKEKKLDLNHDQINFYLPHEAGGCGITKNEEYEVVNTYRIDTDDPPILCNKSYGYYAKITKNGMQKALEMQVEGGEEAMIDSNAYSHGRNDVNSIDGLPVRQGMINPRDLDHPKGKVYLNNLNPPYR</sequence>
<comment type="subcellular location">
    <subcellularLocation>
        <location evidence="1">Nucleus</location>
    </subcellularLocation>
</comment>
<proteinExistence type="inferred from homology"/>
<name>A0AAD1UKE1_EUPCR</name>
<dbReference type="GO" id="GO:0006397">
    <property type="term" value="P:mRNA processing"/>
    <property type="evidence" value="ECO:0007669"/>
    <property type="project" value="UniProtKB-KW"/>
</dbReference>
<comment type="similarity">
    <text evidence="2">Belongs to the FIP1 family.</text>
</comment>
<evidence type="ECO:0000256" key="1">
    <source>
        <dbReference type="ARBA" id="ARBA00004123"/>
    </source>
</evidence>
<evidence type="ECO:0000259" key="6">
    <source>
        <dbReference type="Pfam" id="PF05182"/>
    </source>
</evidence>
<reference evidence="7" key="1">
    <citation type="submission" date="2023-07" db="EMBL/GenBank/DDBJ databases">
        <authorList>
            <consortium name="AG Swart"/>
            <person name="Singh M."/>
            <person name="Singh A."/>
            <person name="Seah K."/>
            <person name="Emmerich C."/>
        </authorList>
    </citation>
    <scope>NUCLEOTIDE SEQUENCE</scope>
    <source>
        <strain evidence="7">DP1</strain>
    </source>
</reference>
<accession>A0AAD1UKE1</accession>
<evidence type="ECO:0000256" key="2">
    <source>
        <dbReference type="ARBA" id="ARBA00007459"/>
    </source>
</evidence>
<protein>
    <recommendedName>
        <fullName evidence="6">Pre-mRNA polyadenylation factor Fip1 domain-containing protein</fullName>
    </recommendedName>
</protein>
<keyword evidence="8" id="KW-1185">Reference proteome</keyword>
<keyword evidence="3" id="KW-0507">mRNA processing</keyword>
<gene>
    <name evidence="7" type="ORF">ECRASSUSDP1_LOCUS9849</name>
</gene>
<dbReference type="EMBL" id="CAMPGE010009689">
    <property type="protein sequence ID" value="CAI2368555.1"/>
    <property type="molecule type" value="Genomic_DNA"/>
</dbReference>
<dbReference type="GO" id="GO:0005634">
    <property type="term" value="C:nucleus"/>
    <property type="evidence" value="ECO:0007669"/>
    <property type="project" value="UniProtKB-SubCell"/>
</dbReference>
<dbReference type="PANTHER" id="PTHR36884:SF4">
    <property type="entry name" value="FIP1[III]-LIKE PROTEIN"/>
    <property type="match status" value="1"/>
</dbReference>
<evidence type="ECO:0000256" key="3">
    <source>
        <dbReference type="ARBA" id="ARBA00022664"/>
    </source>
</evidence>
<evidence type="ECO:0000313" key="8">
    <source>
        <dbReference type="Proteomes" id="UP001295684"/>
    </source>
</evidence>
<dbReference type="Proteomes" id="UP001295684">
    <property type="component" value="Unassembled WGS sequence"/>
</dbReference>